<feature type="compositionally biased region" description="Pro residues" evidence="1">
    <location>
        <begin position="275"/>
        <end position="284"/>
    </location>
</feature>
<feature type="compositionally biased region" description="Low complexity" evidence="1">
    <location>
        <begin position="638"/>
        <end position="655"/>
    </location>
</feature>
<dbReference type="KEGG" id="gga:107052190"/>
<feature type="compositionally biased region" description="Low complexity" evidence="1">
    <location>
        <begin position="173"/>
        <end position="185"/>
    </location>
</feature>
<dbReference type="PANTHER" id="PTHR21510:SF15">
    <property type="entry name" value="MICROTUBULE ORGANIZATION PROTEIN AKNA"/>
    <property type="match status" value="1"/>
</dbReference>
<sequence length="1175" mass="124715">MGSSSPWLRWTQSELGSQEPKCWEEEEEEDDEEEDFERHMDENGVIGLGAAAAELSDPQDSGSEWGQEAAGSPIWGDGEDLDVGSPAEPCWYAQQDLTEEEEEEEEEQGSSEEDERPEGPWGTESDGDPHAETPLKAPGTTTDGGGTSGPSDSSPVPTTPPRQRRGWGRARDPNQSPQTPQQPKPSWLSPSPRRRTDTKKPKDPTDICPYGRGRLNHPLPDLSKVEARVKVGQSYRPPPSRALPARSRPHGGPLVPKSPAEIVREVLLSSGEGAPPRPSAPPGVPQELRSPRQATALVQQLQDDYHKLLTKYAEAENTIDQLRLGAKVNLYADPPCASRSAHAGTMSGGCRVMAFSIPRASAAAISTAPNPQLPVGGAPAPQPAEHGRASSQPCSPRSPLGGCPTCVGPCCCAGPRLTQTLAEQTRKFQAQVDSFEAWIRAGSSVPQEQLQWFQRLRDTQDALERAYLEAREEQSLGDTGNFDPERTVEGDIFCLGMRLEELKERLERAAPGSPAVTEGLPGTGETVGDSGAVGLPRPLRHKQLQAEEDFGDLLQQYQRLKSLPASLSLEQLSLTGSAALEEAGGTAAGDNGPGGVLSGAQSLEEGTDLETSPSPPPQRKAVPLPHAEPPHPQGTHGRLSPVTTSLPPTTSRLPLAFPEPLPSRAAPSRHSSGAGSTATQRRALKPCHQEQRMVSPETDSGFIGSESSRVSLLARTPERRPLGSGMRGVLEPPVPAPVHPQKKEAPLLPPRKALRGPYPTPGHGPPPGNSVPPSTPSPSSSPVRWAGSQGSELGPEGDGGHSDSEGGDRSCTSGHPPSGTPASPSPALVHCDLLGSRMERDRAIRALQDEVWRLRLRLEESLHRSHSYPEGRAPHTPKGRRQPAASRASFLQDSAPVGEHSPTARGRATAGGSRGRWASLPRDGTPPDLTSRSDRSPRARGDSRPGAAPSAHKRPRSPPGAASLRGQQAAERREPEPVGTAHGRADTASAGAQHRVAPPRGEPSAAPCPRCHPDRTAAGAPSVDATRPQHSSTPRSPERCPTCRAPRGDADRAAHAQRSTDGATPPEPRGRPQAVQPEQPAGCWYLAGGPPVAYLAPVPVVPYAPSLLYRPPAAPTSAPHHSRSPPLSDLEEDLDRSLSAAVAAARRARVTSRRLGRVLAAELGRARAVRGSCLF</sequence>
<evidence type="ECO:0000313" key="3">
    <source>
        <dbReference type="Proteomes" id="UP000000539"/>
    </source>
</evidence>
<dbReference type="GeneTree" id="ENSGT00940000154254"/>
<feature type="region of interest" description="Disordered" evidence="1">
    <location>
        <begin position="1"/>
        <end position="257"/>
    </location>
</feature>
<dbReference type="GO" id="GO:0005829">
    <property type="term" value="C:cytosol"/>
    <property type="evidence" value="ECO:0007669"/>
    <property type="project" value="Ensembl"/>
</dbReference>
<reference evidence="2" key="2">
    <citation type="submission" date="2025-08" db="UniProtKB">
        <authorList>
            <consortium name="Ensembl"/>
        </authorList>
    </citation>
    <scope>IDENTIFICATION</scope>
    <source>
        <strain evidence="2">broiler</strain>
    </source>
</reference>
<evidence type="ECO:0000313" key="2">
    <source>
        <dbReference type="Ensembl" id="ENSGALP00010043031.1"/>
    </source>
</evidence>
<protein>
    <submittedName>
        <fullName evidence="2">AT-hook transcription factor</fullName>
    </submittedName>
</protein>
<dbReference type="OrthoDB" id="10035553at2759"/>
<dbReference type="GO" id="GO:0001837">
    <property type="term" value="P:epithelial to mesenchymal transition"/>
    <property type="evidence" value="ECO:0000318"/>
    <property type="project" value="GO_Central"/>
</dbReference>
<dbReference type="GlyGen" id="A0A8V1AFZ7">
    <property type="glycosylation" value="4 sites"/>
</dbReference>
<dbReference type="InterPro" id="IPR052655">
    <property type="entry name" value="AKNA_Centrosome-Trans_reg"/>
</dbReference>
<dbReference type="Ensembl" id="ENSGALT00010069905.1">
    <property type="protein sequence ID" value="ENSGALP00010043031.1"/>
    <property type="gene ID" value="ENSGALG00010028894.1"/>
</dbReference>
<dbReference type="GO" id="GO:0005813">
    <property type="term" value="C:centrosome"/>
    <property type="evidence" value="ECO:0000318"/>
    <property type="project" value="GO_Central"/>
</dbReference>
<feature type="region of interest" description="Disordered" evidence="1">
    <location>
        <begin position="269"/>
        <end position="289"/>
    </location>
</feature>
<feature type="compositionally biased region" description="Basic and acidic residues" evidence="1">
    <location>
        <begin position="194"/>
        <end position="205"/>
    </location>
</feature>
<dbReference type="FunCoup" id="A0A8V1AFZ7">
    <property type="interactions" value="27"/>
</dbReference>
<reference evidence="2" key="3">
    <citation type="submission" date="2025-09" db="UniProtKB">
        <authorList>
            <consortium name="Ensembl"/>
        </authorList>
    </citation>
    <scope>IDENTIFICATION</scope>
    <source>
        <strain evidence="2">broiler</strain>
    </source>
</reference>
<dbReference type="GO" id="GO:0060234">
    <property type="term" value="P:neuroblast delamination"/>
    <property type="evidence" value="ECO:0000318"/>
    <property type="project" value="GO_Central"/>
</dbReference>
<dbReference type="GO" id="GO:0005654">
    <property type="term" value="C:nucleoplasm"/>
    <property type="evidence" value="ECO:0007669"/>
    <property type="project" value="Ensembl"/>
</dbReference>
<evidence type="ECO:0000256" key="1">
    <source>
        <dbReference type="SAM" id="MobiDB-lite"/>
    </source>
</evidence>
<proteinExistence type="predicted"/>
<dbReference type="OMA" id="PHLAMTE"/>
<reference evidence="2" key="1">
    <citation type="submission" date="2020-11" db="EMBL/GenBank/DDBJ databases">
        <title>Gallus gallus (Chicken) genome, bGalGal1, GRCg7b, maternal haplotype autosomes + Z &amp; W.</title>
        <authorList>
            <person name="Warren W."/>
            <person name="Formenti G."/>
            <person name="Fedrigo O."/>
            <person name="Haase B."/>
            <person name="Mountcastle J."/>
            <person name="Balacco J."/>
            <person name="Tracey A."/>
            <person name="Schneider V."/>
            <person name="Okimoto R."/>
            <person name="Cheng H."/>
            <person name="Hawken R."/>
            <person name="Howe K."/>
            <person name="Jarvis E.D."/>
        </authorList>
    </citation>
    <scope>NUCLEOTIDE SEQUENCE [LARGE SCALE GENOMIC DNA]</scope>
    <source>
        <strain evidence="2">Broiler</strain>
    </source>
</reference>
<feature type="compositionally biased region" description="Polar residues" evidence="1">
    <location>
        <begin position="669"/>
        <end position="680"/>
    </location>
</feature>
<feature type="region of interest" description="Disordered" evidence="1">
    <location>
        <begin position="583"/>
        <end position="828"/>
    </location>
</feature>
<dbReference type="GO" id="GO:0045944">
    <property type="term" value="P:positive regulation of transcription by RNA polymerase II"/>
    <property type="evidence" value="ECO:0007669"/>
    <property type="project" value="Ensembl"/>
</dbReference>
<feature type="compositionally biased region" description="Basic and acidic residues" evidence="1">
    <location>
        <begin position="798"/>
        <end position="808"/>
    </location>
</feature>
<feature type="compositionally biased region" description="Basic and acidic residues" evidence="1">
    <location>
        <begin position="859"/>
        <end position="873"/>
    </location>
</feature>
<feature type="region of interest" description="Disordered" evidence="1">
    <location>
        <begin position="859"/>
        <end position="1076"/>
    </location>
</feature>
<feature type="compositionally biased region" description="Acidic residues" evidence="1">
    <location>
        <begin position="97"/>
        <end position="116"/>
    </location>
</feature>
<feature type="region of interest" description="Disordered" evidence="1">
    <location>
        <begin position="368"/>
        <end position="395"/>
    </location>
</feature>
<feature type="compositionally biased region" description="Low complexity" evidence="1">
    <location>
        <begin position="903"/>
        <end position="919"/>
    </location>
</feature>
<dbReference type="Proteomes" id="UP000000539">
    <property type="component" value="Chromosome 17"/>
</dbReference>
<accession>A0A8V1AFZ7</accession>
<dbReference type="RefSeq" id="XP_015135172.2">
    <property type="nucleotide sequence ID" value="XM_015279686.4"/>
</dbReference>
<dbReference type="SMR" id="A0A8V1AFZ7"/>
<dbReference type="PANTHER" id="PTHR21510">
    <property type="entry name" value="AKNA DOMAIN-CONTAINING PROTEIN"/>
    <property type="match status" value="1"/>
</dbReference>
<feature type="compositionally biased region" description="Acidic residues" evidence="1">
    <location>
        <begin position="24"/>
        <end position="35"/>
    </location>
</feature>
<dbReference type="RefSeq" id="XP_040505169.1">
    <property type="nucleotide sequence ID" value="XM_040649235.2"/>
</dbReference>
<dbReference type="AlphaFoldDB" id="A0A8V1AFZ7"/>
<organism evidence="2 3">
    <name type="scientific">Gallus gallus</name>
    <name type="common">Chicken</name>
    <dbReference type="NCBI Taxonomy" id="9031"/>
    <lineage>
        <taxon>Eukaryota</taxon>
        <taxon>Metazoa</taxon>
        <taxon>Chordata</taxon>
        <taxon>Craniata</taxon>
        <taxon>Vertebrata</taxon>
        <taxon>Euteleostomi</taxon>
        <taxon>Archelosauria</taxon>
        <taxon>Archosauria</taxon>
        <taxon>Dinosauria</taxon>
        <taxon>Saurischia</taxon>
        <taxon>Theropoda</taxon>
        <taxon>Coelurosauria</taxon>
        <taxon>Aves</taxon>
        <taxon>Neognathae</taxon>
        <taxon>Galloanserae</taxon>
        <taxon>Galliformes</taxon>
        <taxon>Phasianidae</taxon>
        <taxon>Phasianinae</taxon>
        <taxon>Gallus</taxon>
    </lineage>
</organism>
<gene>
    <name evidence="2" type="primary">AKNA</name>
</gene>
<feature type="compositionally biased region" description="Low complexity" evidence="1">
    <location>
        <begin position="812"/>
        <end position="827"/>
    </location>
</feature>
<dbReference type="GeneID" id="107052190"/>
<dbReference type="GO" id="GO:0050727">
    <property type="term" value="P:regulation of inflammatory response"/>
    <property type="evidence" value="ECO:0007669"/>
    <property type="project" value="Ensembl"/>
</dbReference>
<feature type="compositionally biased region" description="Basic and acidic residues" evidence="1">
    <location>
        <begin position="931"/>
        <end position="943"/>
    </location>
</feature>
<dbReference type="GO" id="GO:0005814">
    <property type="term" value="C:centriole"/>
    <property type="evidence" value="ECO:0007669"/>
    <property type="project" value="Ensembl"/>
</dbReference>
<feature type="compositionally biased region" description="Pro residues" evidence="1">
    <location>
        <begin position="758"/>
        <end position="776"/>
    </location>
</feature>
<dbReference type="CTD" id="80709"/>
<dbReference type="GO" id="GO:0001650">
    <property type="term" value="C:fibrillar center"/>
    <property type="evidence" value="ECO:0007669"/>
    <property type="project" value="Ensembl"/>
</dbReference>
<name>A0A8V1AFZ7_CHICK</name>
<dbReference type="GO" id="GO:0021849">
    <property type="term" value="P:neuroblast division in subventricular zone"/>
    <property type="evidence" value="ECO:0000318"/>
    <property type="project" value="GO_Central"/>
</dbReference>
<feature type="region of interest" description="Disordered" evidence="1">
    <location>
        <begin position="509"/>
        <end position="536"/>
    </location>
</feature>
<feature type="compositionally biased region" description="Polar residues" evidence="1">
    <location>
        <begin position="1"/>
        <end position="16"/>
    </location>
</feature>
<dbReference type="GO" id="GO:0005874">
    <property type="term" value="C:microtubule"/>
    <property type="evidence" value="ECO:0007669"/>
    <property type="project" value="Ensembl"/>
</dbReference>
<keyword evidence="3" id="KW-1185">Reference proteome</keyword>